<name>A0A7W7C8T3_9PSEU</name>
<organism evidence="1 2">
    <name type="scientific">Crossiella cryophila</name>
    <dbReference type="NCBI Taxonomy" id="43355"/>
    <lineage>
        <taxon>Bacteria</taxon>
        <taxon>Bacillati</taxon>
        <taxon>Actinomycetota</taxon>
        <taxon>Actinomycetes</taxon>
        <taxon>Pseudonocardiales</taxon>
        <taxon>Pseudonocardiaceae</taxon>
        <taxon>Crossiella</taxon>
    </lineage>
</organism>
<protein>
    <recommendedName>
        <fullName evidence="3">DUF664 domain-containing protein</fullName>
    </recommendedName>
</protein>
<dbReference type="AlphaFoldDB" id="A0A7W7C8T3"/>
<dbReference type="RefSeq" id="WP_312987188.1">
    <property type="nucleotide sequence ID" value="NZ_BAAAUI010000079.1"/>
</dbReference>
<evidence type="ECO:0000313" key="2">
    <source>
        <dbReference type="Proteomes" id="UP000533598"/>
    </source>
</evidence>
<dbReference type="Pfam" id="PF04978">
    <property type="entry name" value="MST"/>
    <property type="match status" value="1"/>
</dbReference>
<reference evidence="1 2" key="1">
    <citation type="submission" date="2020-08" db="EMBL/GenBank/DDBJ databases">
        <title>Sequencing the genomes of 1000 actinobacteria strains.</title>
        <authorList>
            <person name="Klenk H.-P."/>
        </authorList>
    </citation>
    <scope>NUCLEOTIDE SEQUENCE [LARGE SCALE GENOMIC DNA]</scope>
    <source>
        <strain evidence="1 2">DSM 44230</strain>
    </source>
</reference>
<dbReference type="EMBL" id="JACHMH010000001">
    <property type="protein sequence ID" value="MBB4676605.1"/>
    <property type="molecule type" value="Genomic_DNA"/>
</dbReference>
<dbReference type="Proteomes" id="UP000533598">
    <property type="component" value="Unassembled WGS sequence"/>
</dbReference>
<keyword evidence="2" id="KW-1185">Reference proteome</keyword>
<dbReference type="SUPFAM" id="SSF109854">
    <property type="entry name" value="DinB/YfiT-like putative metalloenzymes"/>
    <property type="match status" value="1"/>
</dbReference>
<dbReference type="InterPro" id="IPR007061">
    <property type="entry name" value="MST-like"/>
</dbReference>
<dbReference type="Gene3D" id="1.20.120.450">
    <property type="entry name" value="dinb family like domain"/>
    <property type="match status" value="1"/>
</dbReference>
<sequence>MRGGTSVISEADYLFFVDRALDGMTGVLLELGDELANRKPDLPGANTPYQILTHCLGVVAFWGGQVVAGREVERDRPAEFTAAGPVAELVERTAAVRARFGADVAGAEYDQPVRREPPPHWRTFPGGISQGAALQHVYEELAQHHGQLQVTRDALLGG</sequence>
<proteinExistence type="predicted"/>
<comment type="caution">
    <text evidence="1">The sequence shown here is derived from an EMBL/GenBank/DDBJ whole genome shotgun (WGS) entry which is preliminary data.</text>
</comment>
<evidence type="ECO:0008006" key="3">
    <source>
        <dbReference type="Google" id="ProtNLM"/>
    </source>
</evidence>
<dbReference type="InterPro" id="IPR034660">
    <property type="entry name" value="DinB/YfiT-like"/>
</dbReference>
<accession>A0A7W7C8T3</accession>
<gene>
    <name evidence="1" type="ORF">HNR67_002723</name>
</gene>
<evidence type="ECO:0000313" key="1">
    <source>
        <dbReference type="EMBL" id="MBB4676605.1"/>
    </source>
</evidence>